<protein>
    <submittedName>
        <fullName evidence="1">Uncharacterized protein</fullName>
    </submittedName>
</protein>
<dbReference type="Proteomes" id="UP001163603">
    <property type="component" value="Chromosome 14"/>
</dbReference>
<proteinExistence type="predicted"/>
<keyword evidence="2" id="KW-1185">Reference proteome</keyword>
<reference evidence="2" key="1">
    <citation type="journal article" date="2023" name="G3 (Bethesda)">
        <title>Genome assembly and association tests identify interacting loci associated with vigor, precocity, and sex in interspecific pistachio rootstocks.</title>
        <authorList>
            <person name="Palmer W."/>
            <person name="Jacygrad E."/>
            <person name="Sagayaradj S."/>
            <person name="Cavanaugh K."/>
            <person name="Han R."/>
            <person name="Bertier L."/>
            <person name="Beede B."/>
            <person name="Kafkas S."/>
            <person name="Golino D."/>
            <person name="Preece J."/>
            <person name="Michelmore R."/>
        </authorList>
    </citation>
    <scope>NUCLEOTIDE SEQUENCE [LARGE SCALE GENOMIC DNA]</scope>
</reference>
<evidence type="ECO:0000313" key="1">
    <source>
        <dbReference type="EMBL" id="KAJ0011003.1"/>
    </source>
</evidence>
<gene>
    <name evidence="1" type="ORF">Pint_33481</name>
</gene>
<comment type="caution">
    <text evidence="1">The sequence shown here is derived from an EMBL/GenBank/DDBJ whole genome shotgun (WGS) entry which is preliminary data.</text>
</comment>
<organism evidence="1 2">
    <name type="scientific">Pistacia integerrima</name>
    <dbReference type="NCBI Taxonomy" id="434235"/>
    <lineage>
        <taxon>Eukaryota</taxon>
        <taxon>Viridiplantae</taxon>
        <taxon>Streptophyta</taxon>
        <taxon>Embryophyta</taxon>
        <taxon>Tracheophyta</taxon>
        <taxon>Spermatophyta</taxon>
        <taxon>Magnoliopsida</taxon>
        <taxon>eudicotyledons</taxon>
        <taxon>Gunneridae</taxon>
        <taxon>Pentapetalae</taxon>
        <taxon>rosids</taxon>
        <taxon>malvids</taxon>
        <taxon>Sapindales</taxon>
        <taxon>Anacardiaceae</taxon>
        <taxon>Pistacia</taxon>
    </lineage>
</organism>
<evidence type="ECO:0000313" key="2">
    <source>
        <dbReference type="Proteomes" id="UP001163603"/>
    </source>
</evidence>
<accession>A0ACC0X6F6</accession>
<dbReference type="EMBL" id="CM047749">
    <property type="protein sequence ID" value="KAJ0011003.1"/>
    <property type="molecule type" value="Genomic_DNA"/>
</dbReference>
<sequence>MKRLMIVGLWCAHPDENLRPSIRQANHVLNFEAELPTLPPKMPVPTYFSPPFNEKMIYGATDTSISQNQSSGYSYSTNSSQFTSSCAASASASLLCTR</sequence>
<name>A0ACC0X6F6_9ROSI</name>